<feature type="compositionally biased region" description="Polar residues" evidence="1">
    <location>
        <begin position="73"/>
        <end position="87"/>
    </location>
</feature>
<evidence type="ECO:0000313" key="2">
    <source>
        <dbReference type="EMBL" id="OIT03738.1"/>
    </source>
</evidence>
<evidence type="ECO:0000313" key="3">
    <source>
        <dbReference type="Proteomes" id="UP000187609"/>
    </source>
</evidence>
<feature type="compositionally biased region" description="Basic and acidic residues" evidence="1">
    <location>
        <begin position="42"/>
        <end position="69"/>
    </location>
</feature>
<dbReference type="EMBL" id="MJEQ01037187">
    <property type="protein sequence ID" value="OIT03738.1"/>
    <property type="molecule type" value="Genomic_DNA"/>
</dbReference>
<reference evidence="2" key="1">
    <citation type="submission" date="2016-11" db="EMBL/GenBank/DDBJ databases">
        <title>The genome of Nicotiana attenuata.</title>
        <authorList>
            <person name="Xu S."/>
            <person name="Brockmoeller T."/>
            <person name="Gaquerel E."/>
            <person name="Navarro A."/>
            <person name="Kuhl H."/>
            <person name="Gase K."/>
            <person name="Ling Z."/>
            <person name="Zhou W."/>
            <person name="Kreitzer C."/>
            <person name="Stanke M."/>
            <person name="Tang H."/>
            <person name="Lyons E."/>
            <person name="Pandey P."/>
            <person name="Pandey S.P."/>
            <person name="Timmermann B."/>
            <person name="Baldwin I.T."/>
        </authorList>
    </citation>
    <scope>NUCLEOTIDE SEQUENCE [LARGE SCALE GENOMIC DNA]</scope>
    <source>
        <strain evidence="2">UT</strain>
    </source>
</reference>
<dbReference type="Proteomes" id="UP000187609">
    <property type="component" value="Unassembled WGS sequence"/>
</dbReference>
<dbReference type="Gramene" id="OIT03738">
    <property type="protein sequence ID" value="OIT03738"/>
    <property type="gene ID" value="A4A49_27256"/>
</dbReference>
<evidence type="ECO:0000256" key="1">
    <source>
        <dbReference type="SAM" id="MobiDB-lite"/>
    </source>
</evidence>
<proteinExistence type="predicted"/>
<gene>
    <name evidence="2" type="ORF">A4A49_27256</name>
</gene>
<organism evidence="2 3">
    <name type="scientific">Nicotiana attenuata</name>
    <name type="common">Coyote tobacco</name>
    <dbReference type="NCBI Taxonomy" id="49451"/>
    <lineage>
        <taxon>Eukaryota</taxon>
        <taxon>Viridiplantae</taxon>
        <taxon>Streptophyta</taxon>
        <taxon>Embryophyta</taxon>
        <taxon>Tracheophyta</taxon>
        <taxon>Spermatophyta</taxon>
        <taxon>Magnoliopsida</taxon>
        <taxon>eudicotyledons</taxon>
        <taxon>Gunneridae</taxon>
        <taxon>Pentapetalae</taxon>
        <taxon>asterids</taxon>
        <taxon>lamiids</taxon>
        <taxon>Solanales</taxon>
        <taxon>Solanaceae</taxon>
        <taxon>Nicotianoideae</taxon>
        <taxon>Nicotianeae</taxon>
        <taxon>Nicotiana</taxon>
    </lineage>
</organism>
<accession>A0A1J6IGG8</accession>
<comment type="caution">
    <text evidence="2">The sequence shown here is derived from an EMBL/GenBank/DDBJ whole genome shotgun (WGS) entry which is preliminary data.</text>
</comment>
<sequence length="288" mass="31465">MGYKILAYVDQGRGFVVSSIDSLVEEMNVEEIDPPVLQITSGKEDGSVKEKEKHQKLNESKKDKEKKQLENAQKPSPNPKETGSSTVEAREGNHNPNATGIGVDTQKERTIDWVHRRFGAPKEALEVTSQEVTSQTIGGYPKEIETTNDGVPVTISAGEQGGDVEVEVLHNTVRQVHQTVGGKPLDLNGIVTFAEKATVNPSLESIHALQFKMLHNSLGAGEQNTMEMKETNGEQHQHVIIPQAAYTIDPSPRACAFGTGQPMQLQLNVPLKTPIQVLHDLVTQNVTP</sequence>
<dbReference type="AlphaFoldDB" id="A0A1J6IGG8"/>
<protein>
    <submittedName>
        <fullName evidence="2">Uncharacterized protein</fullName>
    </submittedName>
</protein>
<name>A0A1J6IGG8_NICAT</name>
<feature type="region of interest" description="Disordered" evidence="1">
    <location>
        <begin position="35"/>
        <end position="107"/>
    </location>
</feature>
<keyword evidence="3" id="KW-1185">Reference proteome</keyword>